<dbReference type="Pfam" id="PF19740">
    <property type="entry name" value="DUF6229"/>
    <property type="match status" value="1"/>
</dbReference>
<organism evidence="1 2">
    <name type="scientific">Sphaerisporangium rufum</name>
    <dbReference type="NCBI Taxonomy" id="1381558"/>
    <lineage>
        <taxon>Bacteria</taxon>
        <taxon>Bacillati</taxon>
        <taxon>Actinomycetota</taxon>
        <taxon>Actinomycetes</taxon>
        <taxon>Streptosporangiales</taxon>
        <taxon>Streptosporangiaceae</taxon>
        <taxon>Sphaerisporangium</taxon>
    </lineage>
</organism>
<dbReference type="RefSeq" id="WP_203984542.1">
    <property type="nucleotide sequence ID" value="NZ_BOOU01000036.1"/>
</dbReference>
<gene>
    <name evidence="1" type="ORF">Sru01_25960</name>
</gene>
<dbReference type="AlphaFoldDB" id="A0A919R0X7"/>
<dbReference type="Proteomes" id="UP000655287">
    <property type="component" value="Unassembled WGS sequence"/>
</dbReference>
<proteinExistence type="predicted"/>
<name>A0A919R0X7_9ACTN</name>
<keyword evidence="2" id="KW-1185">Reference proteome</keyword>
<reference evidence="1" key="1">
    <citation type="submission" date="2021-01" db="EMBL/GenBank/DDBJ databases">
        <title>Whole genome shotgun sequence of Sphaerisporangium rufum NBRC 109079.</title>
        <authorList>
            <person name="Komaki H."/>
            <person name="Tamura T."/>
        </authorList>
    </citation>
    <scope>NUCLEOTIDE SEQUENCE</scope>
    <source>
        <strain evidence="1">NBRC 109079</strain>
    </source>
</reference>
<dbReference type="InterPro" id="IPR046197">
    <property type="entry name" value="DUF6229"/>
</dbReference>
<evidence type="ECO:0000313" key="1">
    <source>
        <dbReference type="EMBL" id="GII77614.1"/>
    </source>
</evidence>
<evidence type="ECO:0000313" key="2">
    <source>
        <dbReference type="Proteomes" id="UP000655287"/>
    </source>
</evidence>
<dbReference type="EMBL" id="BOOU01000036">
    <property type="protein sequence ID" value="GII77614.1"/>
    <property type="molecule type" value="Genomic_DNA"/>
</dbReference>
<accession>A0A919R0X7</accession>
<comment type="caution">
    <text evidence="1">The sequence shown here is derived from an EMBL/GenBank/DDBJ whole genome shotgun (WGS) entry which is preliminary data.</text>
</comment>
<sequence>MPVTLERSAEIVAAWRSGAEVEGWDSPAGPLFIGEYAESEITLTAMDTRLASSCTCSRFCC</sequence>
<protein>
    <submittedName>
        <fullName evidence="1">Uncharacterized protein</fullName>
    </submittedName>
</protein>